<protein>
    <recommendedName>
        <fullName evidence="2">F-box domain-containing protein</fullName>
    </recommendedName>
</protein>
<dbReference type="InterPro" id="IPR001810">
    <property type="entry name" value="F-box_dom"/>
</dbReference>
<name>A0A9Q0AML7_9PEZI</name>
<feature type="domain" description="F-box" evidence="2">
    <location>
        <begin position="17"/>
        <end position="65"/>
    </location>
</feature>
<dbReference type="AlphaFoldDB" id="A0A9Q0AML7"/>
<keyword evidence="4" id="KW-1185">Reference proteome</keyword>
<comment type="caution">
    <text evidence="3">The sequence shown here is derived from an EMBL/GenBank/DDBJ whole genome shotgun (WGS) entry which is preliminary data.</text>
</comment>
<evidence type="ECO:0000313" key="3">
    <source>
        <dbReference type="EMBL" id="KAI1861642.1"/>
    </source>
</evidence>
<dbReference type="EMBL" id="JAFIMR010000029">
    <property type="protein sequence ID" value="KAI1861642.1"/>
    <property type="molecule type" value="Genomic_DNA"/>
</dbReference>
<dbReference type="InterPro" id="IPR036047">
    <property type="entry name" value="F-box-like_dom_sf"/>
</dbReference>
<proteinExistence type="predicted"/>
<dbReference type="Proteomes" id="UP000829685">
    <property type="component" value="Unassembled WGS sequence"/>
</dbReference>
<accession>A0A9Q0AML7</accession>
<reference evidence="3" key="1">
    <citation type="submission" date="2021-03" db="EMBL/GenBank/DDBJ databases">
        <title>Revisited historic fungal species revealed as producer of novel bioactive compounds through whole genome sequencing and comparative genomics.</title>
        <authorList>
            <person name="Vignolle G.A."/>
            <person name="Hochenegger N."/>
            <person name="Mach R.L."/>
            <person name="Mach-Aigner A.R."/>
            <person name="Javad Rahimi M."/>
            <person name="Salim K.A."/>
            <person name="Chan C.M."/>
            <person name="Lim L.B.L."/>
            <person name="Cai F."/>
            <person name="Druzhinina I.S."/>
            <person name="U'Ren J.M."/>
            <person name="Derntl C."/>
        </authorList>
    </citation>
    <scope>NUCLEOTIDE SEQUENCE</scope>
    <source>
        <strain evidence="3">TUCIM 5799</strain>
    </source>
</reference>
<evidence type="ECO:0000256" key="1">
    <source>
        <dbReference type="SAM" id="MobiDB-lite"/>
    </source>
</evidence>
<organism evidence="3 4">
    <name type="scientific">Neoarthrinium moseri</name>
    <dbReference type="NCBI Taxonomy" id="1658444"/>
    <lineage>
        <taxon>Eukaryota</taxon>
        <taxon>Fungi</taxon>
        <taxon>Dikarya</taxon>
        <taxon>Ascomycota</taxon>
        <taxon>Pezizomycotina</taxon>
        <taxon>Sordariomycetes</taxon>
        <taxon>Xylariomycetidae</taxon>
        <taxon>Amphisphaeriales</taxon>
        <taxon>Apiosporaceae</taxon>
        <taxon>Neoarthrinium</taxon>
    </lineage>
</organism>
<evidence type="ECO:0000259" key="2">
    <source>
        <dbReference type="PROSITE" id="PS50181"/>
    </source>
</evidence>
<dbReference type="SUPFAM" id="SSF81383">
    <property type="entry name" value="F-box domain"/>
    <property type="match status" value="1"/>
</dbReference>
<sequence>MAALHSSSQLISPENTATPFIRLPVEIIRQITGYLPNSDIKSLRLTCRSLSKSTVMRLQRVFLSANPRNFTEIIWDDALLTGAKLHPQTEDEEQDGVSDVSSDNTSDSDSGCPRWFMSACENHLEEIEDAKREDVERPFYMWMARKIAALLPVEQSWEYYQRLVQQEREVLRSAAHVQALMPLNPFYNTPMIRALSEGFDYPDTTGKDWPGFRSIVDALTHNTAHKVTELCIDAHELETGLNIRLFEKPNQYYKSFKALLTHPTFRHLHIDLLVRRRWDHVNFAVVLQNGHLGTNIPEIPYDHREDCYVPLQKIFPLESLSPLQHFGLGRFFVNQDDLLTILAALPVSVRTIELGFLQFTQDRTHRPRITVNVSYLYWHPGRSVWIEKEVDRFMYHGGINPFLDDSSRLDPNLPPLGIGRYRDAFDPGFDRPHAGPGTLVRLGYHRRPNGWSEERITQYCRTLPGEVHVEA</sequence>
<evidence type="ECO:0000313" key="4">
    <source>
        <dbReference type="Proteomes" id="UP000829685"/>
    </source>
</evidence>
<feature type="compositionally biased region" description="Low complexity" evidence="1">
    <location>
        <begin position="97"/>
        <end position="110"/>
    </location>
</feature>
<feature type="region of interest" description="Disordered" evidence="1">
    <location>
        <begin position="87"/>
        <end position="110"/>
    </location>
</feature>
<gene>
    <name evidence="3" type="ORF">JX265_009609</name>
</gene>
<dbReference type="PROSITE" id="PS50181">
    <property type="entry name" value="FBOX"/>
    <property type="match status" value="1"/>
</dbReference>